<dbReference type="OrthoDB" id="5291101at2"/>
<dbReference type="Pfam" id="PF00535">
    <property type="entry name" value="Glycos_transf_2"/>
    <property type="match status" value="1"/>
</dbReference>
<gene>
    <name evidence="7" type="ORF">SAMN05216302_101362</name>
</gene>
<keyword evidence="2" id="KW-1003">Cell membrane</keyword>
<evidence type="ECO:0000313" key="8">
    <source>
        <dbReference type="Proteomes" id="UP000199533"/>
    </source>
</evidence>
<sequence length="239" mass="27382">MLKFSIIIPCYHDEEKLRSLLEQLCNIPDKAWEIIVVDGADSELCRRICSLFKVRWLAAGQACRGQQLLAGASIAQGDVLWFLHADVRLSSTSFVAMRQAIHNNAIGGFFRFRFDTPRHWPAFVLEPAIMLRCFFGVPYGDQGLFILRASYHEVGGHAPWSLFEEVPLVQGARQIGKFIGLRESIFVNPRRWLQDGWWRRTWHNRILALQFACGVTPKVLAARYQAMKASPKHSHIKHL</sequence>
<dbReference type="PANTHER" id="PTHR43646">
    <property type="entry name" value="GLYCOSYLTRANSFERASE"/>
    <property type="match status" value="1"/>
</dbReference>
<organism evidence="7 8">
    <name type="scientific">Nitrosomonas aestuarii</name>
    <dbReference type="NCBI Taxonomy" id="52441"/>
    <lineage>
        <taxon>Bacteria</taxon>
        <taxon>Pseudomonadati</taxon>
        <taxon>Pseudomonadota</taxon>
        <taxon>Betaproteobacteria</taxon>
        <taxon>Nitrosomonadales</taxon>
        <taxon>Nitrosomonadaceae</taxon>
        <taxon>Nitrosomonas</taxon>
    </lineage>
</organism>
<dbReference type="EMBL" id="FOSP01000013">
    <property type="protein sequence ID" value="SFK72140.1"/>
    <property type="molecule type" value="Genomic_DNA"/>
</dbReference>
<dbReference type="RefSeq" id="WP_090699582.1">
    <property type="nucleotide sequence ID" value="NZ_FOSP01000013.1"/>
</dbReference>
<evidence type="ECO:0000259" key="6">
    <source>
        <dbReference type="Pfam" id="PF00535"/>
    </source>
</evidence>
<keyword evidence="8" id="KW-1185">Reference proteome</keyword>
<feature type="domain" description="Glycosyltransferase 2-like" evidence="6">
    <location>
        <begin position="5"/>
        <end position="152"/>
    </location>
</feature>
<keyword evidence="4 7" id="KW-0808">Transferase</keyword>
<evidence type="ECO:0000256" key="2">
    <source>
        <dbReference type="ARBA" id="ARBA00022475"/>
    </source>
</evidence>
<proteinExistence type="predicted"/>
<dbReference type="AlphaFoldDB" id="A0A1I4BUN7"/>
<dbReference type="SUPFAM" id="SSF53448">
    <property type="entry name" value="Nucleotide-diphospho-sugar transferases"/>
    <property type="match status" value="1"/>
</dbReference>
<evidence type="ECO:0000256" key="3">
    <source>
        <dbReference type="ARBA" id="ARBA00022676"/>
    </source>
</evidence>
<evidence type="ECO:0000256" key="5">
    <source>
        <dbReference type="ARBA" id="ARBA00023136"/>
    </source>
</evidence>
<dbReference type="GO" id="GO:0005886">
    <property type="term" value="C:plasma membrane"/>
    <property type="evidence" value="ECO:0007669"/>
    <property type="project" value="UniProtKB-SubCell"/>
</dbReference>
<evidence type="ECO:0000313" key="7">
    <source>
        <dbReference type="EMBL" id="SFK72140.1"/>
    </source>
</evidence>
<reference evidence="8" key="1">
    <citation type="submission" date="2016-10" db="EMBL/GenBank/DDBJ databases">
        <authorList>
            <person name="Varghese N."/>
            <person name="Submissions S."/>
        </authorList>
    </citation>
    <scope>NUCLEOTIDE SEQUENCE [LARGE SCALE GENOMIC DNA]</scope>
    <source>
        <strain evidence="8">Nm69</strain>
    </source>
</reference>
<evidence type="ECO:0000256" key="4">
    <source>
        <dbReference type="ARBA" id="ARBA00022679"/>
    </source>
</evidence>
<dbReference type="Gene3D" id="3.90.550.10">
    <property type="entry name" value="Spore Coat Polysaccharide Biosynthesis Protein SpsA, Chain A"/>
    <property type="match status" value="1"/>
</dbReference>
<name>A0A1I4BUN7_9PROT</name>
<dbReference type="InterPro" id="IPR029044">
    <property type="entry name" value="Nucleotide-diphossugar_trans"/>
</dbReference>
<protein>
    <submittedName>
        <fullName evidence="7">Transferase 2, rSAM/selenodomain-associated</fullName>
    </submittedName>
</protein>
<dbReference type="Proteomes" id="UP000199533">
    <property type="component" value="Unassembled WGS sequence"/>
</dbReference>
<dbReference type="InterPro" id="IPR001173">
    <property type="entry name" value="Glyco_trans_2-like"/>
</dbReference>
<dbReference type="STRING" id="52441.SAMN05216302_101362"/>
<accession>A0A1I4BUN7</accession>
<dbReference type="PANTHER" id="PTHR43646:SF2">
    <property type="entry name" value="GLYCOSYLTRANSFERASE 2-LIKE DOMAIN-CONTAINING PROTEIN"/>
    <property type="match status" value="1"/>
</dbReference>
<dbReference type="InterPro" id="IPR026461">
    <property type="entry name" value="Trfase_2_rSAM/seldom_assoc"/>
</dbReference>
<dbReference type="NCBIfam" id="TIGR04283">
    <property type="entry name" value="glyco_like_mftF"/>
    <property type="match status" value="1"/>
</dbReference>
<keyword evidence="3" id="KW-0328">Glycosyltransferase</keyword>
<evidence type="ECO:0000256" key="1">
    <source>
        <dbReference type="ARBA" id="ARBA00004236"/>
    </source>
</evidence>
<dbReference type="GO" id="GO:0016757">
    <property type="term" value="F:glycosyltransferase activity"/>
    <property type="evidence" value="ECO:0007669"/>
    <property type="project" value="UniProtKB-KW"/>
</dbReference>
<keyword evidence="5" id="KW-0472">Membrane</keyword>
<comment type="subcellular location">
    <subcellularLocation>
        <location evidence="1">Cell membrane</location>
    </subcellularLocation>
</comment>